<protein>
    <submittedName>
        <fullName evidence="2">Uncharacterized protein</fullName>
    </submittedName>
</protein>
<name>A0A023D969_ACIMT</name>
<dbReference type="EMBL" id="BAND01000212">
    <property type="protein sequence ID" value="GAJ30679.1"/>
    <property type="molecule type" value="Genomic_DNA"/>
</dbReference>
<accession>A0A023D969</accession>
<feature type="compositionally biased region" description="Basic residues" evidence="1">
    <location>
        <begin position="1"/>
        <end position="15"/>
    </location>
</feature>
<proteinExistence type="predicted"/>
<reference evidence="3" key="1">
    <citation type="journal article" date="2014" name="FEMS Microbiol. Lett.">
        <title>Draft Genomic DNA Sequence of the Facultatively Methylotrophic Bacterium Acidomonas methanolica type strain MB58.</title>
        <authorList>
            <person name="Higashiura N."/>
            <person name="Hadano H."/>
            <person name="Hirakawa H."/>
            <person name="Matsutani M."/>
            <person name="Takabe S."/>
            <person name="Matsushita K."/>
            <person name="Azuma Y."/>
        </authorList>
    </citation>
    <scope>NUCLEOTIDE SEQUENCE [LARGE SCALE GENOMIC DNA]</scope>
    <source>
        <strain evidence="3">MB58</strain>
    </source>
</reference>
<evidence type="ECO:0000313" key="3">
    <source>
        <dbReference type="Proteomes" id="UP000019760"/>
    </source>
</evidence>
<dbReference type="Proteomes" id="UP000019760">
    <property type="component" value="Unassembled WGS sequence"/>
</dbReference>
<keyword evidence="3" id="KW-1185">Reference proteome</keyword>
<comment type="caution">
    <text evidence="2">The sequence shown here is derived from an EMBL/GenBank/DDBJ whole genome shotgun (WGS) entry which is preliminary data.</text>
</comment>
<sequence length="51" mass="5464">MGTRSKRAINRRTGRQTRAMIPSAGSDGAMPVKRTKAVIPTAPAPITENMI</sequence>
<gene>
    <name evidence="2" type="ORF">Amme_228_004</name>
</gene>
<evidence type="ECO:0000313" key="2">
    <source>
        <dbReference type="EMBL" id="GAJ30679.1"/>
    </source>
</evidence>
<evidence type="ECO:0000256" key="1">
    <source>
        <dbReference type="SAM" id="MobiDB-lite"/>
    </source>
</evidence>
<reference evidence="2 3" key="2">
    <citation type="journal article" date="2014" name="FEMS Microbiol. Lett.">
        <title>Draft genomic DNA sequence of the facultatively methylotrophic bacterium Acidomonas methanolica type strain MB58.</title>
        <authorList>
            <person name="Higashiura N."/>
            <person name="Hadano H."/>
            <person name="Hirakawa H."/>
            <person name="Matsutani M."/>
            <person name="Takabe S."/>
            <person name="Matsushita K."/>
            <person name="Azuma Y."/>
        </authorList>
    </citation>
    <scope>NUCLEOTIDE SEQUENCE [LARGE SCALE GENOMIC DNA]</scope>
    <source>
        <strain evidence="2 3">MB58</strain>
    </source>
</reference>
<feature type="region of interest" description="Disordered" evidence="1">
    <location>
        <begin position="1"/>
        <end position="30"/>
    </location>
</feature>
<dbReference type="AlphaFoldDB" id="A0A023D969"/>
<organism evidence="2 3">
    <name type="scientific">Acidomonas methanolica NBRC 104435</name>
    <dbReference type="NCBI Taxonomy" id="1231351"/>
    <lineage>
        <taxon>Bacteria</taxon>
        <taxon>Pseudomonadati</taxon>
        <taxon>Pseudomonadota</taxon>
        <taxon>Alphaproteobacteria</taxon>
        <taxon>Acetobacterales</taxon>
        <taxon>Acetobacteraceae</taxon>
        <taxon>Acidomonas</taxon>
    </lineage>
</organism>